<dbReference type="Proteomes" id="UP000839052">
    <property type="component" value="Chromosome"/>
</dbReference>
<dbReference type="InterPro" id="IPR011055">
    <property type="entry name" value="Dup_hybrid_motif"/>
</dbReference>
<feature type="chain" id="PRO_5046256733" evidence="3">
    <location>
        <begin position="25"/>
        <end position="390"/>
    </location>
</feature>
<name>A0ABM8YWU7_9PROT</name>
<feature type="region of interest" description="Disordered" evidence="2">
    <location>
        <begin position="45"/>
        <end position="71"/>
    </location>
</feature>
<keyword evidence="3" id="KW-0732">Signal</keyword>
<feature type="coiled-coil region" evidence="1">
    <location>
        <begin position="153"/>
        <end position="239"/>
    </location>
</feature>
<dbReference type="PANTHER" id="PTHR21666">
    <property type="entry name" value="PEPTIDASE-RELATED"/>
    <property type="match status" value="1"/>
</dbReference>
<dbReference type="Gene3D" id="6.10.250.3150">
    <property type="match status" value="1"/>
</dbReference>
<dbReference type="CDD" id="cd12797">
    <property type="entry name" value="M23_peptidase"/>
    <property type="match status" value="1"/>
</dbReference>
<proteinExistence type="predicted"/>
<dbReference type="PANTHER" id="PTHR21666:SF270">
    <property type="entry name" value="MUREIN HYDROLASE ACTIVATOR ENVC"/>
    <property type="match status" value="1"/>
</dbReference>
<feature type="signal peptide" evidence="3">
    <location>
        <begin position="1"/>
        <end position="24"/>
    </location>
</feature>
<evidence type="ECO:0000259" key="4">
    <source>
        <dbReference type="Pfam" id="PF01551"/>
    </source>
</evidence>
<evidence type="ECO:0000313" key="5">
    <source>
        <dbReference type="EMBL" id="CAG9931974.1"/>
    </source>
</evidence>
<dbReference type="EMBL" id="OU912926">
    <property type="protein sequence ID" value="CAG9931974.1"/>
    <property type="molecule type" value="Genomic_DNA"/>
</dbReference>
<keyword evidence="6" id="KW-1185">Reference proteome</keyword>
<gene>
    <name evidence="5" type="ORF">NTG6680_0721</name>
</gene>
<accession>A0ABM8YWU7</accession>
<dbReference type="SUPFAM" id="SSF51261">
    <property type="entry name" value="Duplicated hybrid motif"/>
    <property type="match status" value="1"/>
</dbReference>
<reference evidence="5 6" key="1">
    <citation type="submission" date="2021-10" db="EMBL/GenBank/DDBJ databases">
        <authorList>
            <person name="Koch H."/>
        </authorList>
    </citation>
    <scope>NUCLEOTIDE SEQUENCE [LARGE SCALE GENOMIC DNA]</scope>
    <source>
        <strain evidence="5">6680</strain>
    </source>
</reference>
<dbReference type="Gene3D" id="2.70.70.10">
    <property type="entry name" value="Glucose Permease (Domain IIA)"/>
    <property type="match status" value="1"/>
</dbReference>
<evidence type="ECO:0000256" key="2">
    <source>
        <dbReference type="SAM" id="MobiDB-lite"/>
    </source>
</evidence>
<protein>
    <submittedName>
        <fullName evidence="5">Non-catalytic member of peptidase subfamily M23B</fullName>
    </submittedName>
</protein>
<dbReference type="InterPro" id="IPR050570">
    <property type="entry name" value="Cell_wall_metabolism_enzyme"/>
</dbReference>
<evidence type="ECO:0000313" key="6">
    <source>
        <dbReference type="Proteomes" id="UP000839052"/>
    </source>
</evidence>
<keyword evidence="1" id="KW-0175">Coiled coil</keyword>
<feature type="domain" description="M23ase beta-sheet core" evidence="4">
    <location>
        <begin position="291"/>
        <end position="384"/>
    </location>
</feature>
<dbReference type="InterPro" id="IPR016047">
    <property type="entry name" value="M23ase_b-sheet_dom"/>
</dbReference>
<sequence>MTVLIRHALLLCICLVAGINSTHALQQEELDNLRKHISVLQKELEKTTESQSEAADELRESERTISNSKRKLAELSSQHRAADHTLEKLRQQGQQIERDMQSQQAMLSKLLYQQYLGGKQEYFKLLLNNHDPDQTAREMRYYEYIARSRSTWLNMLRVNLAQLNEVVQLTQQKSGEIAALQAEENAQQKILEKDKLARQQVINQFAQQLKQQRHEIGRLQRDENRLSQLVAKLSKMLTQKKGKGVFNNDKLPDNRFDGKPFEQLKGKLTLPVMGEVVNKFGSARPDSTVLWRGLLLRAANGQPVKSVAAGRVVFADWLRGFGNLLIIDHGKGYMSLYGNNETLYKQVGDILRGGDTVAAVGNSGGNEDSGVYFELRHRGEPLDPIKWIAR</sequence>
<evidence type="ECO:0000256" key="1">
    <source>
        <dbReference type="SAM" id="Coils"/>
    </source>
</evidence>
<dbReference type="RefSeq" id="WP_239795990.1">
    <property type="nucleotide sequence ID" value="NZ_OU912926.1"/>
</dbReference>
<dbReference type="Pfam" id="PF01551">
    <property type="entry name" value="Peptidase_M23"/>
    <property type="match status" value="1"/>
</dbReference>
<evidence type="ECO:0000256" key="3">
    <source>
        <dbReference type="SAM" id="SignalP"/>
    </source>
</evidence>
<organism evidence="5 6">
    <name type="scientific">Candidatus Nitrotoga arctica</name>
    <dbReference type="NCBI Taxonomy" id="453162"/>
    <lineage>
        <taxon>Bacteria</taxon>
        <taxon>Pseudomonadati</taxon>
        <taxon>Pseudomonadota</taxon>
        <taxon>Betaproteobacteria</taxon>
        <taxon>Nitrosomonadales</taxon>
        <taxon>Gallionellaceae</taxon>
        <taxon>Candidatus Nitrotoga</taxon>
    </lineage>
</organism>